<organism evidence="1 2">
    <name type="scientific">Sulfurovum zhangzhouensis</name>
    <dbReference type="NCBI Taxonomy" id="3019067"/>
    <lineage>
        <taxon>Bacteria</taxon>
        <taxon>Pseudomonadati</taxon>
        <taxon>Campylobacterota</taxon>
        <taxon>Epsilonproteobacteria</taxon>
        <taxon>Campylobacterales</taxon>
        <taxon>Sulfurovaceae</taxon>
        <taxon>Sulfurovum</taxon>
    </lineage>
</organism>
<reference evidence="1" key="1">
    <citation type="submission" date="2023-01" db="EMBL/GenBank/DDBJ databases">
        <title>Sulfurovum sp. zt1-1 genome assembly.</title>
        <authorList>
            <person name="Wang J."/>
        </authorList>
    </citation>
    <scope>NUCLEOTIDE SEQUENCE</scope>
    <source>
        <strain evidence="1">Zt1-1</strain>
    </source>
</reference>
<comment type="caution">
    <text evidence="1">The sequence shown here is derived from an EMBL/GenBank/DDBJ whole genome shotgun (WGS) entry which is preliminary data.</text>
</comment>
<dbReference type="PROSITE" id="PS51257">
    <property type="entry name" value="PROKAR_LIPOPROTEIN"/>
    <property type="match status" value="1"/>
</dbReference>
<dbReference type="SUPFAM" id="SSF117074">
    <property type="entry name" value="Hypothetical protein PA1324"/>
    <property type="match status" value="1"/>
</dbReference>
<proteinExistence type="predicted"/>
<accession>A0ABT7QX71</accession>
<protein>
    <submittedName>
        <fullName evidence="1">Carboxypeptidase regulatory-like domain-containing protein</fullName>
    </submittedName>
</protein>
<evidence type="ECO:0000313" key="2">
    <source>
        <dbReference type="Proteomes" id="UP001169069"/>
    </source>
</evidence>
<evidence type="ECO:0000313" key="1">
    <source>
        <dbReference type="EMBL" id="MDM5270936.1"/>
    </source>
</evidence>
<dbReference type="EMBL" id="JAQIBD010000001">
    <property type="protein sequence ID" value="MDM5270936.1"/>
    <property type="molecule type" value="Genomic_DNA"/>
</dbReference>
<dbReference type="RefSeq" id="WP_289412211.1">
    <property type="nucleotide sequence ID" value="NZ_JAQIBD010000001.1"/>
</dbReference>
<sequence length="213" mass="23861">MNKHLSVVTVVLFSLWLAGCVPTDVHKPHYKAGTQENVWGAYDPENVDMSDIDENLTETETLITENMPDERVPRIEFPLDEYRSLARSGKGTIKGKIYLTNSYGGSQVLGGGTRLYLNPMTSYSNQWYEVSYIGGKKMQKADARLFNYLRFTAAESDGSFSFYGVPSGKYFLIGTVQCGEECGYATTKSIRLATKVEVYGNQVKVKDLTRKLD</sequence>
<name>A0ABT7QX71_9BACT</name>
<dbReference type="Proteomes" id="UP001169069">
    <property type="component" value="Unassembled WGS sequence"/>
</dbReference>
<gene>
    <name evidence="1" type="ORF">PGH07_01945</name>
</gene>
<keyword evidence="2" id="KW-1185">Reference proteome</keyword>